<organism evidence="5 6">
    <name type="scientific">Crotalus adamanteus</name>
    <name type="common">Eastern diamondback rattlesnake</name>
    <dbReference type="NCBI Taxonomy" id="8729"/>
    <lineage>
        <taxon>Eukaryota</taxon>
        <taxon>Metazoa</taxon>
        <taxon>Chordata</taxon>
        <taxon>Craniata</taxon>
        <taxon>Vertebrata</taxon>
        <taxon>Euteleostomi</taxon>
        <taxon>Lepidosauria</taxon>
        <taxon>Squamata</taxon>
        <taxon>Bifurcata</taxon>
        <taxon>Unidentata</taxon>
        <taxon>Episquamata</taxon>
        <taxon>Toxicofera</taxon>
        <taxon>Serpentes</taxon>
        <taxon>Colubroidea</taxon>
        <taxon>Viperidae</taxon>
        <taxon>Crotalinae</taxon>
        <taxon>Crotalus</taxon>
    </lineage>
</organism>
<evidence type="ECO:0000259" key="4">
    <source>
        <dbReference type="PROSITE" id="PS50102"/>
    </source>
</evidence>
<dbReference type="GO" id="GO:0005737">
    <property type="term" value="C:cytoplasm"/>
    <property type="evidence" value="ECO:0007669"/>
    <property type="project" value="TreeGrafter"/>
</dbReference>
<feature type="compositionally biased region" description="Pro residues" evidence="3">
    <location>
        <begin position="1"/>
        <end position="11"/>
    </location>
</feature>
<gene>
    <name evidence="5" type="ORF">NXF25_015202</name>
</gene>
<evidence type="ECO:0000256" key="2">
    <source>
        <dbReference type="PROSITE-ProRule" id="PRU00176"/>
    </source>
</evidence>
<dbReference type="CDD" id="cd12594">
    <property type="entry name" value="RRM1_SRSF4"/>
    <property type="match status" value="1"/>
</dbReference>
<dbReference type="PANTHER" id="PTHR23003">
    <property type="entry name" value="RNA RECOGNITION MOTIF RRM DOMAIN CONTAINING PROTEIN"/>
    <property type="match status" value="1"/>
</dbReference>
<dbReference type="InterPro" id="IPR050374">
    <property type="entry name" value="RRT5_SRSF_SR"/>
</dbReference>
<feature type="region of interest" description="Disordered" evidence="3">
    <location>
        <begin position="1"/>
        <end position="22"/>
    </location>
</feature>
<name>A0AAW1AYN3_CROAD</name>
<dbReference type="InterPro" id="IPR035979">
    <property type="entry name" value="RBD_domain_sf"/>
</dbReference>
<dbReference type="InterPro" id="IPR012677">
    <property type="entry name" value="Nucleotide-bd_a/b_plait_sf"/>
</dbReference>
<feature type="region of interest" description="Disordered" evidence="3">
    <location>
        <begin position="114"/>
        <end position="137"/>
    </location>
</feature>
<sequence>MPLPPPPPLTRLPPRGAQRVHRRPSVIVPGAGSRAGSFLEGEMPRVYIGRLSYQARERDVERFFKGYGKILEVDLKNGYGFVEFDDVRDADDAVYELNGKDLCGERVIVEHARGPRRDSSYGSGRSGYGYRRSGRDKYGPPTRTEYRLIVENLSSRCSWQDLKDYMRQAGEVTYADAHKGRKNEEVALIQGLALEADIPVKAGVVVAVVKAAIQRADHDPDLIPEARAAVEAKVIAEAKRKKAGVQAKMTKAGAAVEVLRNLEVKVKTNHRR</sequence>
<keyword evidence="1 2" id="KW-0694">RNA-binding</keyword>
<dbReference type="FunFam" id="3.30.70.330:FF:000190">
    <property type="entry name" value="serine/arginine-rich splicing factor 4 isoform X1"/>
    <property type="match status" value="1"/>
</dbReference>
<evidence type="ECO:0000256" key="1">
    <source>
        <dbReference type="ARBA" id="ARBA00022884"/>
    </source>
</evidence>
<comment type="caution">
    <text evidence="5">The sequence shown here is derived from an EMBL/GenBank/DDBJ whole genome shotgun (WGS) entry which is preliminary data.</text>
</comment>
<accession>A0AAW1AYN3</accession>
<keyword evidence="6" id="KW-1185">Reference proteome</keyword>
<feature type="domain" description="RRM" evidence="4">
    <location>
        <begin position="44"/>
        <end position="114"/>
    </location>
</feature>
<dbReference type="SUPFAM" id="SSF54928">
    <property type="entry name" value="RNA-binding domain, RBD"/>
    <property type="match status" value="1"/>
</dbReference>
<dbReference type="Gene3D" id="3.30.70.330">
    <property type="match status" value="2"/>
</dbReference>
<reference evidence="5 6" key="1">
    <citation type="journal article" date="2024" name="Proc. Natl. Acad. Sci. U.S.A.">
        <title>The genetic regulatory architecture and epigenomic basis for age-related changes in rattlesnake venom.</title>
        <authorList>
            <person name="Hogan M.P."/>
            <person name="Holding M.L."/>
            <person name="Nystrom G.S."/>
            <person name="Colston T.J."/>
            <person name="Bartlett D.A."/>
            <person name="Mason A.J."/>
            <person name="Ellsworth S.A."/>
            <person name="Rautsaw R.M."/>
            <person name="Lawrence K.C."/>
            <person name="Strickland J.L."/>
            <person name="He B."/>
            <person name="Fraser P."/>
            <person name="Margres M.J."/>
            <person name="Gilbert D.M."/>
            <person name="Gibbs H.L."/>
            <person name="Parkinson C.L."/>
            <person name="Rokyta D.R."/>
        </authorList>
    </citation>
    <scope>NUCLEOTIDE SEQUENCE [LARGE SCALE GENOMIC DNA]</scope>
    <source>
        <strain evidence="5">DRR0105</strain>
    </source>
</reference>
<evidence type="ECO:0000313" key="5">
    <source>
        <dbReference type="EMBL" id="KAK9394674.1"/>
    </source>
</evidence>
<protein>
    <submittedName>
        <fullName evidence="5">Serine and arginine rich splicing factor 4</fullName>
    </submittedName>
</protein>
<dbReference type="Proteomes" id="UP001474421">
    <property type="component" value="Unassembled WGS sequence"/>
</dbReference>
<dbReference type="Pfam" id="PF00076">
    <property type="entry name" value="RRM_1"/>
    <property type="match status" value="1"/>
</dbReference>
<dbReference type="GO" id="GO:0003729">
    <property type="term" value="F:mRNA binding"/>
    <property type="evidence" value="ECO:0007669"/>
    <property type="project" value="TreeGrafter"/>
</dbReference>
<dbReference type="PANTHER" id="PTHR23003:SF45">
    <property type="entry name" value="SERINE_ARGININE-RICH SPLICING FACTOR 4"/>
    <property type="match status" value="1"/>
</dbReference>
<dbReference type="SMART" id="SM00360">
    <property type="entry name" value="RRM"/>
    <property type="match status" value="2"/>
</dbReference>
<proteinExistence type="predicted"/>
<dbReference type="PROSITE" id="PS50102">
    <property type="entry name" value="RRM"/>
    <property type="match status" value="1"/>
</dbReference>
<evidence type="ECO:0000256" key="3">
    <source>
        <dbReference type="SAM" id="MobiDB-lite"/>
    </source>
</evidence>
<dbReference type="AlphaFoldDB" id="A0AAW1AYN3"/>
<feature type="compositionally biased region" description="Low complexity" evidence="3">
    <location>
        <begin position="120"/>
        <end position="131"/>
    </location>
</feature>
<dbReference type="GO" id="GO:0005634">
    <property type="term" value="C:nucleus"/>
    <property type="evidence" value="ECO:0007669"/>
    <property type="project" value="TreeGrafter"/>
</dbReference>
<dbReference type="EMBL" id="JAOTOJ010000011">
    <property type="protein sequence ID" value="KAK9394674.1"/>
    <property type="molecule type" value="Genomic_DNA"/>
</dbReference>
<dbReference type="InterPro" id="IPR000504">
    <property type="entry name" value="RRM_dom"/>
</dbReference>
<evidence type="ECO:0000313" key="6">
    <source>
        <dbReference type="Proteomes" id="UP001474421"/>
    </source>
</evidence>